<feature type="region of interest" description="Disordered" evidence="2">
    <location>
        <begin position="522"/>
        <end position="586"/>
    </location>
</feature>
<proteinExistence type="predicted"/>
<evidence type="ECO:0000313" key="5">
    <source>
        <dbReference type="Proteomes" id="UP000215335"/>
    </source>
</evidence>
<feature type="compositionally biased region" description="Pro residues" evidence="2">
    <location>
        <begin position="1705"/>
        <end position="1714"/>
    </location>
</feature>
<feature type="compositionally biased region" description="Polar residues" evidence="2">
    <location>
        <begin position="552"/>
        <end position="561"/>
    </location>
</feature>
<dbReference type="PANTHER" id="PTHR46145">
    <property type="entry name" value="HEPARANASE"/>
    <property type="match status" value="1"/>
</dbReference>
<name>A0A232FN06_9HYME</name>
<dbReference type="PANTHER" id="PTHR46145:SF4">
    <property type="entry name" value="HEPARANASE"/>
    <property type="match status" value="1"/>
</dbReference>
<feature type="region of interest" description="Disordered" evidence="2">
    <location>
        <begin position="908"/>
        <end position="930"/>
    </location>
</feature>
<feature type="compositionally biased region" description="Acidic residues" evidence="2">
    <location>
        <begin position="621"/>
        <end position="630"/>
    </location>
</feature>
<feature type="coiled-coil region" evidence="1">
    <location>
        <begin position="1517"/>
        <end position="1555"/>
    </location>
</feature>
<dbReference type="Gene3D" id="3.20.20.80">
    <property type="entry name" value="Glycosidases"/>
    <property type="match status" value="1"/>
</dbReference>
<dbReference type="OrthoDB" id="726732at2759"/>
<evidence type="ECO:0000313" key="4">
    <source>
        <dbReference type="EMBL" id="OXU31900.1"/>
    </source>
</evidence>
<feature type="compositionally biased region" description="Basic and acidic residues" evidence="2">
    <location>
        <begin position="1836"/>
        <end position="1858"/>
    </location>
</feature>
<keyword evidence="3" id="KW-0732">Signal</keyword>
<dbReference type="GO" id="GO:0005615">
    <property type="term" value="C:extracellular space"/>
    <property type="evidence" value="ECO:0007669"/>
    <property type="project" value="TreeGrafter"/>
</dbReference>
<evidence type="ECO:0008006" key="6">
    <source>
        <dbReference type="Google" id="ProtNLM"/>
    </source>
</evidence>
<feature type="compositionally biased region" description="Basic and acidic residues" evidence="2">
    <location>
        <begin position="678"/>
        <end position="691"/>
    </location>
</feature>
<dbReference type="Proteomes" id="UP000215335">
    <property type="component" value="Unassembled WGS sequence"/>
</dbReference>
<feature type="chain" id="PRO_5012443875" description="Heparanase" evidence="3">
    <location>
        <begin position="21"/>
        <end position="2256"/>
    </location>
</feature>
<feature type="compositionally biased region" description="Basic and acidic residues" evidence="2">
    <location>
        <begin position="1645"/>
        <end position="1674"/>
    </location>
</feature>
<feature type="compositionally biased region" description="Basic and acidic residues" evidence="2">
    <location>
        <begin position="574"/>
        <end position="586"/>
    </location>
</feature>
<protein>
    <recommendedName>
        <fullName evidence="6">Heparanase</fullName>
    </recommendedName>
</protein>
<evidence type="ECO:0000256" key="3">
    <source>
        <dbReference type="SAM" id="SignalP"/>
    </source>
</evidence>
<feature type="region of interest" description="Disordered" evidence="2">
    <location>
        <begin position="787"/>
        <end position="810"/>
    </location>
</feature>
<gene>
    <name evidence="4" type="ORF">TSAR_003845</name>
</gene>
<feature type="compositionally biased region" description="Polar residues" evidence="2">
    <location>
        <begin position="1676"/>
        <end position="1690"/>
    </location>
</feature>
<reference evidence="4 5" key="1">
    <citation type="journal article" date="2017" name="Curr. Biol.">
        <title>The Evolution of Venom by Co-option of Single-Copy Genes.</title>
        <authorList>
            <person name="Martinson E.O."/>
            <person name="Mrinalini"/>
            <person name="Kelkar Y.D."/>
            <person name="Chang C.H."/>
            <person name="Werren J.H."/>
        </authorList>
    </citation>
    <scope>NUCLEOTIDE SEQUENCE [LARGE SCALE GENOMIC DNA]</scope>
    <source>
        <strain evidence="4 5">Alberta</strain>
        <tissue evidence="4">Whole body</tissue>
    </source>
</reference>
<keyword evidence="5" id="KW-1185">Reference proteome</keyword>
<evidence type="ECO:0000256" key="2">
    <source>
        <dbReference type="SAM" id="MobiDB-lite"/>
    </source>
</evidence>
<feature type="region of interest" description="Disordered" evidence="2">
    <location>
        <begin position="611"/>
        <end position="648"/>
    </location>
</feature>
<feature type="compositionally biased region" description="Acidic residues" evidence="2">
    <location>
        <begin position="1183"/>
        <end position="1203"/>
    </location>
</feature>
<keyword evidence="1" id="KW-0175">Coiled coil</keyword>
<feature type="signal peptide" evidence="3">
    <location>
        <begin position="1"/>
        <end position="20"/>
    </location>
</feature>
<feature type="region of interest" description="Disordered" evidence="2">
    <location>
        <begin position="842"/>
        <end position="876"/>
    </location>
</feature>
<dbReference type="EMBL" id="NNAY01000018">
    <property type="protein sequence ID" value="OXU31900.1"/>
    <property type="molecule type" value="Genomic_DNA"/>
</dbReference>
<feature type="region of interest" description="Disordered" evidence="2">
    <location>
        <begin position="977"/>
        <end position="997"/>
    </location>
</feature>
<sequence>MARNAEMLLALCCILGLTVAEEMTLNVNVKKALVVVSDKFLSVTLDPVVLFNSEMLSDTEKSTSMAKALAPAYVRIAGPRSNSYVFERGLYPQEAHPDPGYTFSETHWINVHQWAERSGLDVIASIAPQQWDSVTASSKVAAWDPRNALDLISFSDHLGYNTSWQLGYARRKIAPRAYEPLDPKIKTRIDLMGCDGSKECQTRCDISGTELGRDVQRLRSMLDAFPRFAERGLVAGPDVVTYKTRQQQQYLQDYFAVASSSLSAVTWHPDFAGITLEVDGVSMHHDDLALEKDSLYRVAGRHILKKPLWIAESRPEECKRQFLGALVWARRLGNSAKLGVQVLMRQPEGSNLFKATPDYWVSVLHKMLVGREVLDTRIAAGNRTHVHFYSHCTKASSRYERGSLTVFGINLTPSKVIASLKGLKPKVVHKYVLLPGYDAPNRMFSESVLLNNDILELVDGKQVPDIQPAVYSAEKGVRLKLPSGGIGFWVLPGLQIKSCMGHEDEIVDKAILKKLSKRIEEPEIEELEPEEESDEPETVDSTDSVEEKRPTSLRSQQIQHSNLKRSPVRRNVRHEKEEFDDKKAHRVDSVKHNYEKIEKIVKKNHQTVNLKSGGTRGVFENSDEDDDTSSEETVIKRPRGRRMDSGEVIRAKLQEYKKRLANYENRKKHRELKSHSKTKAEDPSSKKKGMETEKVIEALTLITKVEGAVKGLEKATEAENRIRSKTPATLAGNFNDVTAGLKRSSGVPDTGNDGLLDEVLNTEKSKRTSIPAKIEDQLRALYRLLSDEKEKREGQSPQRHRRDLDKRLGDDPLGLRRDSIFLRKRNKDELRERLIERMNERKQRLREKQEQIRRDKEERRETNQSNENNFYGFQEREPLQNFPEGDMYFETGGESAEKADEEVVAQEAATKKGEKKMRPLEKKKAAKKVQPIKDEHEDVWVEEGEGHQMPNEFYENVNLQGFSQPRGSLKEYGELGEAESVHKNEETDKRPDQSTEHANYQVVTEKPMLESEDRIAKEKAVQQLMNYYETAVPHEQNYDFADLRQNHEDVQQQMQQQMAYQQQVPPVYQQDPHYVDPRTYYDPTAYLQQTAQYHRVKRNANDIEAVLHREMVTQDDNNLRDCQCRVIRGVEECKDCIMRGEKRYRAPLVPPGHEVPNPLTSNYARSFRYRRDVGSEVKNNDETGVDVDEDKASEQVEEGEAAEESSVQSKEVDETVSAEDSNESTEEPEEAVTEAVETQLKLEDDSEKLAANRLPRKIESTSKFFLRQAASKKSIKENLKAIRKQGNTIVAETPSDPIASTAATTSNALATTSASTTTIASFAGDERQIVGEHVAGIRSADVAVAQAPSTAADKTAAELPKALVAETQSFRAESTTVKIATTSTPAIEAIAETSSTVDADAEGEIVGVAKDTDPEGGIVESGGSGEKAVDPTTVAPILSGSDAKSKNIQKVDVAVVDPKNKAKPTPSRMDMMKTRQARLTTRAEALAALRKENESRRAKKMIEASMKIIESENARFAEYQKRRHEQLERLKMKLRAKREKMLQQYREELLQAINESTDPTERNLHRRDLLGNYEEAEDESKKNTMITDPEKLAYIMRYRPIKYTPREDSSKSEEEDSYVPVVEVLRAYEPRRRLKASRKASQSKIYRENESGEYDSSKGKKRSVPLDKQTREDDIFNTSNEQESQSTNVKRSPYSLIHRQATINRPPPKRPPPMDGDSGEYYAEMQARESFMRQLPDPRQLPSYYPGLVYPGDDLIPLHINYDPYQQGDTDMYHVNPAYEHLADHYYGVNLEQQSVDRNYHYDVNHPTEQGVQQERPVASYYSANHEVPQPQPAEQCHKEAQKATHQEQPEEYYHNNDQEAVQPQPNEQNYELNPPQNDEAEQKPVDQNYRKSKRSSLKVLEIDPSMYENDDQDYNVEELIANPSARHLRRYRREADVKTEDNGPLFFSLGLEESKMHKKQDNDPTSDGLIRRKRLADDVTQTKVEAFQARSPINKNVKKAYRADYDNKYRKSAKSPSYARLVVQHPQRPTILEYEEPVQYYQYFQSAIPTRIHNLDVDNHLHDDEITRSRSKRQKRSSDEMYNRAYKIIEDNSINRLEDREMDEIWSNIIEMKQDEQLLKEFDRKKGWMMHNFNDILATTQSSNVDEKSTTAKPVESTTQANIESMLVDAIPKLQNVITGGLKKAQNLTGSLEDFIENFDDEFSGNTTDTSSSENVESVDEGDGRLSHNIFQHMVGGVKKFFGLISNLANIFHRH</sequence>
<feature type="region of interest" description="Disordered" evidence="2">
    <location>
        <begin position="1174"/>
        <end position="1235"/>
    </location>
</feature>
<dbReference type="GO" id="GO:0031012">
    <property type="term" value="C:extracellular matrix"/>
    <property type="evidence" value="ECO:0007669"/>
    <property type="project" value="TreeGrafter"/>
</dbReference>
<feature type="region of interest" description="Disordered" evidence="2">
    <location>
        <begin position="660"/>
        <end position="691"/>
    </location>
</feature>
<feature type="compositionally biased region" description="Basic residues" evidence="2">
    <location>
        <begin position="666"/>
        <end position="677"/>
    </location>
</feature>
<feature type="compositionally biased region" description="Polar residues" evidence="2">
    <location>
        <begin position="1859"/>
        <end position="1877"/>
    </location>
</feature>
<dbReference type="STRING" id="543379.A0A232FN06"/>
<feature type="region of interest" description="Disordered" evidence="2">
    <location>
        <begin position="1826"/>
        <end position="1898"/>
    </location>
</feature>
<feature type="region of interest" description="Disordered" evidence="2">
    <location>
        <begin position="1411"/>
        <end position="1431"/>
    </location>
</feature>
<feature type="compositionally biased region" description="Basic and acidic residues" evidence="2">
    <location>
        <begin position="977"/>
        <end position="995"/>
    </location>
</feature>
<comment type="caution">
    <text evidence="4">The sequence shown here is derived from an EMBL/GenBank/DDBJ whole genome shotgun (WGS) entry which is preliminary data.</text>
</comment>
<feature type="compositionally biased region" description="Acidic residues" evidence="2">
    <location>
        <begin position="522"/>
        <end position="544"/>
    </location>
</feature>
<accession>A0A232FN06</accession>
<evidence type="ECO:0000256" key="1">
    <source>
        <dbReference type="SAM" id="Coils"/>
    </source>
</evidence>
<feature type="compositionally biased region" description="Basic and acidic residues" evidence="2">
    <location>
        <begin position="909"/>
        <end position="923"/>
    </location>
</feature>
<feature type="compositionally biased region" description="Basic and acidic residues" evidence="2">
    <location>
        <begin position="842"/>
        <end position="862"/>
    </location>
</feature>
<feature type="region of interest" description="Disordered" evidence="2">
    <location>
        <begin position="1633"/>
        <end position="1720"/>
    </location>
</feature>
<feature type="compositionally biased region" description="Acidic residues" evidence="2">
    <location>
        <begin position="1214"/>
        <end position="1232"/>
    </location>
</feature>
<organism evidence="4 5">
    <name type="scientific">Trichomalopsis sarcophagae</name>
    <dbReference type="NCBI Taxonomy" id="543379"/>
    <lineage>
        <taxon>Eukaryota</taxon>
        <taxon>Metazoa</taxon>
        <taxon>Ecdysozoa</taxon>
        <taxon>Arthropoda</taxon>
        <taxon>Hexapoda</taxon>
        <taxon>Insecta</taxon>
        <taxon>Pterygota</taxon>
        <taxon>Neoptera</taxon>
        <taxon>Endopterygota</taxon>
        <taxon>Hymenoptera</taxon>
        <taxon>Apocrita</taxon>
        <taxon>Proctotrupomorpha</taxon>
        <taxon>Chalcidoidea</taxon>
        <taxon>Pteromalidae</taxon>
        <taxon>Pteromalinae</taxon>
        <taxon>Trichomalopsis</taxon>
    </lineage>
</organism>
<feature type="compositionally biased region" description="Basic residues" evidence="2">
    <location>
        <begin position="562"/>
        <end position="573"/>
    </location>
</feature>